<dbReference type="VEuPathDB" id="VectorBase:ISCP_008520"/>
<dbReference type="EMBL" id="ABJB010608451">
    <property type="status" value="NOT_ANNOTATED_CDS"/>
    <property type="molecule type" value="Genomic_DNA"/>
</dbReference>
<reference evidence="2 4" key="1">
    <citation type="submission" date="2008-03" db="EMBL/GenBank/DDBJ databases">
        <title>Annotation of Ixodes scapularis.</title>
        <authorList>
            <consortium name="Ixodes scapularis Genome Project Consortium"/>
            <person name="Caler E."/>
            <person name="Hannick L.I."/>
            <person name="Bidwell S."/>
            <person name="Joardar V."/>
            <person name="Thiagarajan M."/>
            <person name="Amedeo P."/>
            <person name="Galinsky K.J."/>
            <person name="Schobel S."/>
            <person name="Inman J."/>
            <person name="Hostetler J."/>
            <person name="Miller J."/>
            <person name="Hammond M."/>
            <person name="Megy K."/>
            <person name="Lawson D."/>
            <person name="Kodira C."/>
            <person name="Sutton G."/>
            <person name="Meyer J."/>
            <person name="Hill C.A."/>
            <person name="Birren B."/>
            <person name="Nene V."/>
            <person name="Collins F."/>
            <person name="Alarcon-Chaidez F."/>
            <person name="Wikel S."/>
            <person name="Strausberg R."/>
        </authorList>
    </citation>
    <scope>NUCLEOTIDE SEQUENCE [LARGE SCALE GENOMIC DNA]</scope>
    <source>
        <strain evidence="4">Wikel</strain>
        <strain evidence="2">Wikel colony</strain>
    </source>
</reference>
<dbReference type="EMBL" id="DS670557">
    <property type="protein sequence ID" value="EEC03520.1"/>
    <property type="molecule type" value="Genomic_DNA"/>
</dbReference>
<reference evidence="3" key="2">
    <citation type="submission" date="2020-05" db="UniProtKB">
        <authorList>
            <consortium name="EnsemblMetazoa"/>
        </authorList>
    </citation>
    <scope>IDENTIFICATION</scope>
    <source>
        <strain evidence="3">wikel</strain>
    </source>
</reference>
<keyword evidence="4" id="KW-1185">Reference proteome</keyword>
<evidence type="ECO:0000313" key="2">
    <source>
        <dbReference type="EMBL" id="EEC03520.1"/>
    </source>
</evidence>
<dbReference type="PaxDb" id="6945-B7PA98"/>
<dbReference type="InterPro" id="IPR036236">
    <property type="entry name" value="Znf_C2H2_sf"/>
</dbReference>
<dbReference type="OrthoDB" id="6484548at2759"/>
<proteinExistence type="predicted"/>
<dbReference type="VEuPathDB" id="VectorBase:ISCW017139"/>
<gene>
    <name evidence="2" type="ORF">IscW_ISCW017139</name>
</gene>
<evidence type="ECO:0000313" key="3">
    <source>
        <dbReference type="EnsemblMetazoa" id="ISCW017139-PA"/>
    </source>
</evidence>
<feature type="compositionally biased region" description="Acidic residues" evidence="1">
    <location>
        <begin position="93"/>
        <end position="105"/>
    </location>
</feature>
<organism>
    <name type="scientific">Ixodes scapularis</name>
    <name type="common">Black-legged tick</name>
    <name type="synonym">Deer tick</name>
    <dbReference type="NCBI Taxonomy" id="6945"/>
    <lineage>
        <taxon>Eukaryota</taxon>
        <taxon>Metazoa</taxon>
        <taxon>Ecdysozoa</taxon>
        <taxon>Arthropoda</taxon>
        <taxon>Chelicerata</taxon>
        <taxon>Arachnida</taxon>
        <taxon>Acari</taxon>
        <taxon>Parasitiformes</taxon>
        <taxon>Ixodida</taxon>
        <taxon>Ixodoidea</taxon>
        <taxon>Ixodidae</taxon>
        <taxon>Ixodinae</taxon>
        <taxon>Ixodes</taxon>
    </lineage>
</organism>
<evidence type="ECO:0000313" key="4">
    <source>
        <dbReference type="Proteomes" id="UP000001555"/>
    </source>
</evidence>
<dbReference type="VEuPathDB" id="VectorBase:ISCI017139"/>
<dbReference type="SUPFAM" id="SSF57667">
    <property type="entry name" value="beta-beta-alpha zinc fingers"/>
    <property type="match status" value="1"/>
</dbReference>
<name>B7PA98_IXOSC</name>
<evidence type="ECO:0000256" key="1">
    <source>
        <dbReference type="SAM" id="MobiDB-lite"/>
    </source>
</evidence>
<feature type="region of interest" description="Disordered" evidence="1">
    <location>
        <begin position="76"/>
        <end position="124"/>
    </location>
</feature>
<protein>
    <submittedName>
        <fullName evidence="2 3">Uncharacterized protein</fullName>
    </submittedName>
</protein>
<dbReference type="AlphaFoldDB" id="B7PA98"/>
<dbReference type="EnsemblMetazoa" id="ISCW017139-RA">
    <property type="protein sequence ID" value="ISCW017139-PA"/>
    <property type="gene ID" value="ISCW017139"/>
</dbReference>
<dbReference type="Proteomes" id="UP000001555">
    <property type="component" value="Unassembled WGS sequence"/>
</dbReference>
<dbReference type="HOGENOM" id="CLU_1679871_0_0_1"/>
<dbReference type="STRING" id="6945.B7PA98"/>
<sequence>MEDNEEDTHLCLRCSATISGLKNYIAHRKHNCSKTARDNNAIAPVASPIPEQHYEPSALRADDFFSSLELQSIQAVVPSDAHGSSAANKSSQADDDLEEAEDSDSDLYPPISHTGGKWKPGCRPDGRSQWKTTLFPAVSVYWEYCSFRDHSTVAAPS</sequence>
<accession>B7PA98</accession>
<dbReference type="InParanoid" id="B7PA98"/>